<feature type="compositionally biased region" description="Gly residues" evidence="8">
    <location>
        <begin position="465"/>
        <end position="474"/>
    </location>
</feature>
<comment type="caution">
    <text evidence="11">The sequence shown here is derived from an EMBL/GenBank/DDBJ whole genome shotgun (WGS) entry which is preliminary data.</text>
</comment>
<evidence type="ECO:0000256" key="7">
    <source>
        <dbReference type="SAM" id="Coils"/>
    </source>
</evidence>
<name>A0A7I9VR48_9BACT</name>
<dbReference type="GO" id="GO:0005737">
    <property type="term" value="C:cytoplasm"/>
    <property type="evidence" value="ECO:0007669"/>
    <property type="project" value="UniProtKB-SubCell"/>
</dbReference>
<evidence type="ECO:0000256" key="3">
    <source>
        <dbReference type="ARBA" id="ARBA00022801"/>
    </source>
</evidence>
<evidence type="ECO:0000256" key="1">
    <source>
        <dbReference type="ARBA" id="ARBA00022490"/>
    </source>
</evidence>
<reference evidence="12" key="1">
    <citation type="journal article" date="2020" name="Appl. Environ. Microbiol.">
        <title>Diazotrophic Anaeromyxobacter Isolates from Soils.</title>
        <authorList>
            <person name="Masuda Y."/>
            <person name="Yamanaka H."/>
            <person name="Xu Z.X."/>
            <person name="Shiratori Y."/>
            <person name="Aono T."/>
            <person name="Amachi S."/>
            <person name="Senoo K."/>
            <person name="Itoh H."/>
        </authorList>
    </citation>
    <scope>NUCLEOTIDE SEQUENCE [LARGE SCALE GENOMIC DNA]</scope>
    <source>
        <strain evidence="12">R267</strain>
    </source>
</reference>
<keyword evidence="1 5" id="KW-0963">Cytoplasm</keyword>
<dbReference type="Proteomes" id="UP000503640">
    <property type="component" value="Unassembled WGS sequence"/>
</dbReference>
<evidence type="ECO:0000256" key="5">
    <source>
        <dbReference type="HAMAP-Rule" id="MF_00378"/>
    </source>
</evidence>
<dbReference type="InterPro" id="IPR025824">
    <property type="entry name" value="OB-fold_nuc-bd_dom"/>
</dbReference>
<evidence type="ECO:0000313" key="11">
    <source>
        <dbReference type="EMBL" id="GEJ58728.1"/>
    </source>
</evidence>
<keyword evidence="4 5" id="KW-0269">Exonuclease</keyword>
<dbReference type="Pfam" id="PF13742">
    <property type="entry name" value="tRNA_anti_2"/>
    <property type="match status" value="1"/>
</dbReference>
<dbReference type="GO" id="GO:0009318">
    <property type="term" value="C:exodeoxyribonuclease VII complex"/>
    <property type="evidence" value="ECO:0007669"/>
    <property type="project" value="UniProtKB-UniRule"/>
</dbReference>
<dbReference type="PANTHER" id="PTHR30008:SF0">
    <property type="entry name" value="EXODEOXYRIBONUCLEASE 7 LARGE SUBUNIT"/>
    <property type="match status" value="1"/>
</dbReference>
<dbReference type="EC" id="3.1.11.6" evidence="5"/>
<comment type="subcellular location">
    <subcellularLocation>
        <location evidence="5 6">Cytoplasm</location>
    </subcellularLocation>
</comment>
<evidence type="ECO:0000259" key="9">
    <source>
        <dbReference type="Pfam" id="PF02601"/>
    </source>
</evidence>
<evidence type="ECO:0000256" key="2">
    <source>
        <dbReference type="ARBA" id="ARBA00022722"/>
    </source>
</evidence>
<feature type="coiled-coil region" evidence="7">
    <location>
        <begin position="276"/>
        <end position="339"/>
    </location>
</feature>
<organism evidence="11 12">
    <name type="scientific">Anaeromyxobacter diazotrophicus</name>
    <dbReference type="NCBI Taxonomy" id="2590199"/>
    <lineage>
        <taxon>Bacteria</taxon>
        <taxon>Pseudomonadati</taxon>
        <taxon>Myxococcota</taxon>
        <taxon>Myxococcia</taxon>
        <taxon>Myxococcales</taxon>
        <taxon>Cystobacterineae</taxon>
        <taxon>Anaeromyxobacteraceae</taxon>
        <taxon>Anaeromyxobacter</taxon>
    </lineage>
</organism>
<evidence type="ECO:0000259" key="10">
    <source>
        <dbReference type="Pfam" id="PF13742"/>
    </source>
</evidence>
<comment type="catalytic activity">
    <reaction evidence="5 6">
        <text>Exonucleolytic cleavage in either 5'- to 3'- or 3'- to 5'-direction to yield nucleoside 5'-phosphates.</text>
        <dbReference type="EC" id="3.1.11.6"/>
    </reaction>
</comment>
<evidence type="ECO:0000313" key="12">
    <source>
        <dbReference type="Proteomes" id="UP000503640"/>
    </source>
</evidence>
<keyword evidence="7" id="KW-0175">Coiled coil</keyword>
<dbReference type="EMBL" id="BJTG01000009">
    <property type="protein sequence ID" value="GEJ58728.1"/>
    <property type="molecule type" value="Genomic_DNA"/>
</dbReference>
<comment type="similarity">
    <text evidence="5 6">Belongs to the XseA family.</text>
</comment>
<keyword evidence="2 5" id="KW-0540">Nuclease</keyword>
<proteinExistence type="inferred from homology"/>
<feature type="region of interest" description="Disordered" evidence="8">
    <location>
        <begin position="452"/>
        <end position="474"/>
    </location>
</feature>
<sequence length="474" mass="51506">MAQRPGETGDLFAQVRPRPMGVGELTRLLRAQVEPRFKDVWVAGEISNLRRQSSGHVYFALKDDEASIGAVLWASQARRVPFALEDGLQILARGFIEIYPPHGKYQLVLQELEPRGAGAQALLLKQIKERLQQDGLLDPARKRRLPFLPRRVGVATSPTGAALRDFLRVLHGRYPTLPVLVAPCRVQGEGAAAQVASAVRGLCRAGCDVVVVTRGGGSQDDLAAFNDERLARALAACPVPVVSAVGHEVDFTVADLVADVRAATPTHAAQLVAPVKAELEERVAALRARLQRCVGEAVGARRRELRALRAELADPKHVLSQQRHRLDDLQHRAETAARARARAFAVQVSELRGRLGRAEPRARVRALLRRAEDAARRLGRWQASTFPRERLRVERLQARLEPANVAKLLERGFALALAGDGTLVRSSAGVAPGDALRLALARGWLDVRVEERDRGADPLPARGGPRPGEGPGGG</sequence>
<evidence type="ECO:0000256" key="4">
    <source>
        <dbReference type="ARBA" id="ARBA00022839"/>
    </source>
</evidence>
<dbReference type="InterPro" id="IPR003753">
    <property type="entry name" value="Exonuc_VII_L"/>
</dbReference>
<dbReference type="GO" id="GO:0008855">
    <property type="term" value="F:exodeoxyribonuclease VII activity"/>
    <property type="evidence" value="ECO:0007669"/>
    <property type="project" value="UniProtKB-UniRule"/>
</dbReference>
<dbReference type="HAMAP" id="MF_00378">
    <property type="entry name" value="Exonuc_7_L"/>
    <property type="match status" value="1"/>
</dbReference>
<evidence type="ECO:0000256" key="8">
    <source>
        <dbReference type="SAM" id="MobiDB-lite"/>
    </source>
</evidence>
<evidence type="ECO:0000256" key="6">
    <source>
        <dbReference type="RuleBase" id="RU004355"/>
    </source>
</evidence>
<dbReference type="GO" id="GO:0003676">
    <property type="term" value="F:nucleic acid binding"/>
    <property type="evidence" value="ECO:0007669"/>
    <property type="project" value="InterPro"/>
</dbReference>
<accession>A0A7I9VR48</accession>
<protein>
    <recommendedName>
        <fullName evidence="5">Exodeoxyribonuclease 7 large subunit</fullName>
        <ecNumber evidence="5">3.1.11.6</ecNumber>
    </recommendedName>
    <alternativeName>
        <fullName evidence="5">Exodeoxyribonuclease VII large subunit</fullName>
        <shortName evidence="5">Exonuclease VII large subunit</shortName>
    </alternativeName>
</protein>
<dbReference type="Pfam" id="PF02601">
    <property type="entry name" value="Exonuc_VII_L"/>
    <property type="match status" value="1"/>
</dbReference>
<feature type="domain" description="Exonuclease VII large subunit C-terminal" evidence="9">
    <location>
        <begin position="136"/>
        <end position="447"/>
    </location>
</feature>
<dbReference type="NCBIfam" id="TIGR00237">
    <property type="entry name" value="xseA"/>
    <property type="match status" value="1"/>
</dbReference>
<dbReference type="RefSeq" id="WP_176067575.1">
    <property type="nucleotide sequence ID" value="NZ_BJTG01000009.1"/>
</dbReference>
<dbReference type="AlphaFoldDB" id="A0A7I9VR48"/>
<keyword evidence="12" id="KW-1185">Reference proteome</keyword>
<dbReference type="InterPro" id="IPR020579">
    <property type="entry name" value="Exonuc_VII_lsu_C"/>
</dbReference>
<gene>
    <name evidence="5 11" type="primary">xseA</name>
    <name evidence="11" type="ORF">AMYX_34690</name>
</gene>
<dbReference type="CDD" id="cd04489">
    <property type="entry name" value="ExoVII_LU_OBF"/>
    <property type="match status" value="1"/>
</dbReference>
<keyword evidence="3 5" id="KW-0378">Hydrolase</keyword>
<comment type="subunit">
    <text evidence="5">Heterooligomer composed of large and small subunits.</text>
</comment>
<comment type="function">
    <text evidence="5">Bidirectionally degrades single-stranded DNA into large acid-insoluble oligonucleotides, which are then degraded further into small acid-soluble oligonucleotides.</text>
</comment>
<feature type="domain" description="OB-fold nucleic acid binding" evidence="10">
    <location>
        <begin position="22"/>
        <end position="112"/>
    </location>
</feature>
<dbReference type="GO" id="GO:0006308">
    <property type="term" value="P:DNA catabolic process"/>
    <property type="evidence" value="ECO:0007669"/>
    <property type="project" value="UniProtKB-UniRule"/>
</dbReference>
<dbReference type="PANTHER" id="PTHR30008">
    <property type="entry name" value="EXODEOXYRIBONUCLEASE 7 LARGE SUBUNIT"/>
    <property type="match status" value="1"/>
</dbReference>